<dbReference type="CDD" id="cd12940">
    <property type="entry name" value="LEM_LAP2_LEMD1"/>
    <property type="match status" value="1"/>
</dbReference>
<dbReference type="Pfam" id="PF22945">
    <property type="entry name" value="LEM-3_GIY-YIG"/>
    <property type="match status" value="1"/>
</dbReference>
<dbReference type="InterPro" id="IPR003887">
    <property type="entry name" value="LEM_dom"/>
</dbReference>
<dbReference type="PANTHER" id="PTHR46427:SF1">
    <property type="entry name" value="ANKYRIN REPEAT AND LEM DOMAIN-CONTAINING PROTEIN 1"/>
    <property type="match status" value="1"/>
</dbReference>
<dbReference type="Proteomes" id="UP000835052">
    <property type="component" value="Unassembled WGS sequence"/>
</dbReference>
<dbReference type="PROSITE" id="PS50297">
    <property type="entry name" value="ANK_REP_REGION"/>
    <property type="match status" value="1"/>
</dbReference>
<name>A0A8S1GU83_9PELO</name>
<dbReference type="InterPro" id="IPR000305">
    <property type="entry name" value="GIY-YIG_endonuc"/>
</dbReference>
<evidence type="ECO:0000313" key="6">
    <source>
        <dbReference type="Proteomes" id="UP000835052"/>
    </source>
</evidence>
<accession>A0A8S1GU83</accession>
<proteinExistence type="predicted"/>
<dbReference type="SMART" id="SM00540">
    <property type="entry name" value="LEM"/>
    <property type="match status" value="1"/>
</dbReference>
<dbReference type="InterPro" id="IPR011015">
    <property type="entry name" value="LEM/LEM-like_dom_sf"/>
</dbReference>
<dbReference type="PROSITE" id="PS50954">
    <property type="entry name" value="LEM"/>
    <property type="match status" value="1"/>
</dbReference>
<dbReference type="SUPFAM" id="SSF48403">
    <property type="entry name" value="Ankyrin repeat"/>
    <property type="match status" value="1"/>
</dbReference>
<comment type="caution">
    <text evidence="5">The sequence shown here is derived from an EMBL/GenBank/DDBJ whole genome shotgun (WGS) entry which is preliminary data.</text>
</comment>
<keyword evidence="6" id="KW-1185">Reference proteome</keyword>
<dbReference type="Pfam" id="PF12796">
    <property type="entry name" value="Ank_2"/>
    <property type="match status" value="1"/>
</dbReference>
<dbReference type="OrthoDB" id="1601181at2759"/>
<feature type="compositionally biased region" description="Basic and acidic residues" evidence="2">
    <location>
        <begin position="292"/>
        <end position="301"/>
    </location>
</feature>
<protein>
    <recommendedName>
        <fullName evidence="7">LEM domain-containing protein</fullName>
    </recommendedName>
</protein>
<organism evidence="5 6">
    <name type="scientific">Caenorhabditis auriculariae</name>
    <dbReference type="NCBI Taxonomy" id="2777116"/>
    <lineage>
        <taxon>Eukaryota</taxon>
        <taxon>Metazoa</taxon>
        <taxon>Ecdysozoa</taxon>
        <taxon>Nematoda</taxon>
        <taxon>Chromadorea</taxon>
        <taxon>Rhabditida</taxon>
        <taxon>Rhabditina</taxon>
        <taxon>Rhabditomorpha</taxon>
        <taxon>Rhabditoidea</taxon>
        <taxon>Rhabditidae</taxon>
        <taxon>Peloderinae</taxon>
        <taxon>Caenorhabditis</taxon>
    </lineage>
</organism>
<dbReference type="SMART" id="SM00248">
    <property type="entry name" value="ANK"/>
    <property type="match status" value="2"/>
</dbReference>
<dbReference type="Gene3D" id="1.25.40.20">
    <property type="entry name" value="Ankyrin repeat-containing domain"/>
    <property type="match status" value="1"/>
</dbReference>
<feature type="repeat" description="ANK" evidence="1">
    <location>
        <begin position="61"/>
        <end position="93"/>
    </location>
</feature>
<dbReference type="InterPro" id="IPR034998">
    <property type="entry name" value="ANKLE1"/>
</dbReference>
<dbReference type="GO" id="GO:0005654">
    <property type="term" value="C:nucleoplasm"/>
    <property type="evidence" value="ECO:0007669"/>
    <property type="project" value="TreeGrafter"/>
</dbReference>
<evidence type="ECO:0000259" key="4">
    <source>
        <dbReference type="PROSITE" id="PS50954"/>
    </source>
</evidence>
<feature type="compositionally biased region" description="Basic and acidic residues" evidence="2">
    <location>
        <begin position="248"/>
        <end position="260"/>
    </location>
</feature>
<feature type="region of interest" description="Disordered" evidence="2">
    <location>
        <begin position="1"/>
        <end position="23"/>
    </location>
</feature>
<evidence type="ECO:0000259" key="3">
    <source>
        <dbReference type="PROSITE" id="PS50164"/>
    </source>
</evidence>
<dbReference type="Gene3D" id="1.10.720.40">
    <property type="match status" value="1"/>
</dbReference>
<evidence type="ECO:0000313" key="5">
    <source>
        <dbReference type="EMBL" id="CAD6186458.1"/>
    </source>
</evidence>
<dbReference type="InterPro" id="IPR036770">
    <property type="entry name" value="Ankyrin_rpt-contain_sf"/>
</dbReference>
<dbReference type="GO" id="GO:0004520">
    <property type="term" value="F:DNA endonuclease activity"/>
    <property type="evidence" value="ECO:0007669"/>
    <property type="project" value="TreeGrafter"/>
</dbReference>
<dbReference type="GO" id="GO:0005737">
    <property type="term" value="C:cytoplasm"/>
    <property type="evidence" value="ECO:0007669"/>
    <property type="project" value="TreeGrafter"/>
</dbReference>
<dbReference type="GO" id="GO:0000712">
    <property type="term" value="P:resolution of meiotic recombination intermediates"/>
    <property type="evidence" value="ECO:0007669"/>
    <property type="project" value="TreeGrafter"/>
</dbReference>
<feature type="region of interest" description="Disordered" evidence="2">
    <location>
        <begin position="186"/>
        <end position="346"/>
    </location>
</feature>
<feature type="domain" description="GIY-YIG" evidence="3">
    <location>
        <begin position="486"/>
        <end position="596"/>
    </location>
</feature>
<reference evidence="5" key="1">
    <citation type="submission" date="2020-10" db="EMBL/GenBank/DDBJ databases">
        <authorList>
            <person name="Kikuchi T."/>
        </authorList>
    </citation>
    <scope>NUCLEOTIDE SEQUENCE</scope>
    <source>
        <strain evidence="5">NKZ352</strain>
    </source>
</reference>
<evidence type="ECO:0008006" key="7">
    <source>
        <dbReference type="Google" id="ProtNLM"/>
    </source>
</evidence>
<dbReference type="SUPFAM" id="SSF63451">
    <property type="entry name" value="LEM domain"/>
    <property type="match status" value="1"/>
</dbReference>
<feature type="domain" description="LEM" evidence="4">
    <location>
        <begin position="390"/>
        <end position="434"/>
    </location>
</feature>
<dbReference type="InterPro" id="IPR002110">
    <property type="entry name" value="Ankyrin_rpt"/>
</dbReference>
<dbReference type="PROSITE" id="PS50088">
    <property type="entry name" value="ANK_REPEAT"/>
    <property type="match status" value="1"/>
</dbReference>
<dbReference type="EMBL" id="CAJGYM010000004">
    <property type="protein sequence ID" value="CAD6186458.1"/>
    <property type="molecule type" value="Genomic_DNA"/>
</dbReference>
<gene>
    <name evidence="5" type="ORF">CAUJ_LOCUS2377</name>
</gene>
<sequence>MPPASSDVRPTAQVARAGDGGIPESRPDVLHLLAASSSTTAVDAARSLLARGANPRAAEADGLTPLHVACAWDNLAMCQLLLHFGAEPLVQDAHGRTPMSMAEGNTGKFLQRYLARNAAERRGVLRRLFACHLGSGHSSPYVAKSIPSENFHRGNPLMRSVRAAKKRIQHSIGVLRRRGSVENILDDVPTSEGVRTLPTPSRPAEKPKNAVSTTNIPIPDRRAIEKEDKEARKRSQTTNVLDSLPQVPHERRSQTPEPFRRPAASDQRNHRSKTPDGGLGRSSWQNAAKAVETPKSRRTKTEPSAPPLTPEVSRKENKTPATGRKAQKSRQNSESEIEDERNSTAHSIYATAEESFDLDELNKRVGKIKLSARGETPPIVDNVFVDDGEMRKIKRMGNVEFRNELKKAGILAGPICVRTRHMYEKKLLETRRKLNEEEVVQILTVGKKFSNQLETFMRTGTIPTESWSKVNGLDKKIRSEYEKDGVTSFCYLLMDPKILGKSTENVTFEKFVTSIFYVGKGTKLRPLQHLQDVKKKREINSPDLITNEKYKRIDEIWTRGDGVARHEIGHGISSDEALVREAALLDAIRLENLTNIRGGDWRGSSKTWNAVVRAEYGVHLLQNALTTLKAEGIRLVHEDTVPEMTYPPNVNVRRGPRTPK</sequence>
<dbReference type="PROSITE" id="PS50164">
    <property type="entry name" value="GIY_YIG"/>
    <property type="match status" value="1"/>
</dbReference>
<feature type="compositionally biased region" description="Basic and acidic residues" evidence="2">
    <location>
        <begin position="219"/>
        <end position="233"/>
    </location>
</feature>
<keyword evidence="1" id="KW-0040">ANK repeat</keyword>
<dbReference type="AlphaFoldDB" id="A0A8S1GU83"/>
<dbReference type="Pfam" id="PF03020">
    <property type="entry name" value="LEM"/>
    <property type="match status" value="1"/>
</dbReference>
<evidence type="ECO:0000256" key="1">
    <source>
        <dbReference type="PROSITE-ProRule" id="PRU00023"/>
    </source>
</evidence>
<dbReference type="PANTHER" id="PTHR46427">
    <property type="entry name" value="ANKYRIN REPEAT AND LEM DOMAIN-CONTAINING PROTEIN 1"/>
    <property type="match status" value="1"/>
</dbReference>
<dbReference type="GO" id="GO:0000724">
    <property type="term" value="P:double-strand break repair via homologous recombination"/>
    <property type="evidence" value="ECO:0007669"/>
    <property type="project" value="TreeGrafter"/>
</dbReference>
<evidence type="ECO:0000256" key="2">
    <source>
        <dbReference type="SAM" id="MobiDB-lite"/>
    </source>
</evidence>